<dbReference type="SUPFAM" id="SSF53686">
    <property type="entry name" value="Tryptophan synthase beta subunit-like PLP-dependent enzymes"/>
    <property type="match status" value="1"/>
</dbReference>
<evidence type="ECO:0000313" key="1">
    <source>
        <dbReference type="EMBL" id="GAH91760.1"/>
    </source>
</evidence>
<dbReference type="PANTHER" id="PTHR42690">
    <property type="entry name" value="THREONINE SYNTHASE FAMILY MEMBER"/>
    <property type="match status" value="1"/>
</dbReference>
<reference evidence="1" key="1">
    <citation type="journal article" date="2014" name="Front. Microbiol.">
        <title>High frequency of phylogenetically diverse reductive dehalogenase-homologous genes in deep subseafloor sedimentary metagenomes.</title>
        <authorList>
            <person name="Kawai M."/>
            <person name="Futagami T."/>
            <person name="Toyoda A."/>
            <person name="Takaki Y."/>
            <person name="Nishi S."/>
            <person name="Hori S."/>
            <person name="Arai W."/>
            <person name="Tsubouchi T."/>
            <person name="Morono Y."/>
            <person name="Uchiyama I."/>
            <person name="Ito T."/>
            <person name="Fujiyama A."/>
            <person name="Inagaki F."/>
            <person name="Takami H."/>
        </authorList>
    </citation>
    <scope>NUCLEOTIDE SEQUENCE</scope>
    <source>
        <strain evidence="1">Expedition CK06-06</strain>
    </source>
</reference>
<dbReference type="PANTHER" id="PTHR42690:SF1">
    <property type="entry name" value="THREONINE SYNTHASE-LIKE 2"/>
    <property type="match status" value="1"/>
</dbReference>
<gene>
    <name evidence="1" type="ORF">S03H2_72651</name>
</gene>
<protein>
    <submittedName>
        <fullName evidence="1">Uncharacterized protein</fullName>
    </submittedName>
</protein>
<accession>X1KDQ8</accession>
<name>X1KDQ8_9ZZZZ</name>
<sequence>CQAIVKGLFADRALRERLSLTGVNSINFARILAQITYYFTAAVSLGAPYR</sequence>
<organism evidence="1">
    <name type="scientific">marine sediment metagenome</name>
    <dbReference type="NCBI Taxonomy" id="412755"/>
    <lineage>
        <taxon>unclassified sequences</taxon>
        <taxon>metagenomes</taxon>
        <taxon>ecological metagenomes</taxon>
    </lineage>
</organism>
<comment type="caution">
    <text evidence="1">The sequence shown here is derived from an EMBL/GenBank/DDBJ whole genome shotgun (WGS) entry which is preliminary data.</text>
</comment>
<dbReference type="EMBL" id="BARU01049257">
    <property type="protein sequence ID" value="GAH91760.1"/>
    <property type="molecule type" value="Genomic_DNA"/>
</dbReference>
<dbReference type="InterPro" id="IPR036052">
    <property type="entry name" value="TrpB-like_PALP_sf"/>
</dbReference>
<dbReference type="Gene3D" id="3.40.50.1100">
    <property type="match status" value="1"/>
</dbReference>
<feature type="non-terminal residue" evidence="1">
    <location>
        <position position="50"/>
    </location>
</feature>
<dbReference type="InterPro" id="IPR051166">
    <property type="entry name" value="Threonine_Synthase"/>
</dbReference>
<feature type="non-terminal residue" evidence="1">
    <location>
        <position position="1"/>
    </location>
</feature>
<proteinExistence type="predicted"/>
<dbReference type="AlphaFoldDB" id="X1KDQ8"/>